<evidence type="ECO:0000313" key="2">
    <source>
        <dbReference type="EMBL" id="MCW8335246.1"/>
    </source>
</evidence>
<name>A0A9X3HT06_9VIBR</name>
<gene>
    <name evidence="2" type="ORF">MD483_15610</name>
</gene>
<dbReference type="EMBL" id="JAKRRX010000101">
    <property type="protein sequence ID" value="MCW8335246.1"/>
    <property type="molecule type" value="Genomic_DNA"/>
</dbReference>
<evidence type="ECO:0000313" key="3">
    <source>
        <dbReference type="Proteomes" id="UP001155586"/>
    </source>
</evidence>
<proteinExistence type="predicted"/>
<reference evidence="2" key="1">
    <citation type="submission" date="2022-02" db="EMBL/GenBank/DDBJ databases">
        <title>Vibrio sp. nov., a new bacterium isolated from Bohai sea, China.</title>
        <authorList>
            <person name="Yuan Y."/>
        </authorList>
    </citation>
    <scope>NUCLEOTIDE SEQUENCE</scope>
    <source>
        <strain evidence="2">DBSS07</strain>
    </source>
</reference>
<feature type="domain" description="Ferric siderophore reductase C-terminal" evidence="1">
    <location>
        <begin position="217"/>
        <end position="237"/>
    </location>
</feature>
<dbReference type="RefSeq" id="WP_265688452.1">
    <property type="nucleotide sequence ID" value="NZ_JAKRRX010000101.1"/>
</dbReference>
<evidence type="ECO:0000259" key="1">
    <source>
        <dbReference type="Pfam" id="PF11575"/>
    </source>
</evidence>
<keyword evidence="3" id="KW-1185">Reference proteome</keyword>
<dbReference type="InterPro" id="IPR024726">
    <property type="entry name" value="FhuF_C"/>
</dbReference>
<organism evidence="2 3">
    <name type="scientific">Vibrio paucivorans</name>
    <dbReference type="NCBI Taxonomy" id="2829489"/>
    <lineage>
        <taxon>Bacteria</taxon>
        <taxon>Pseudomonadati</taxon>
        <taxon>Pseudomonadota</taxon>
        <taxon>Gammaproteobacteria</taxon>
        <taxon>Vibrionales</taxon>
        <taxon>Vibrionaceae</taxon>
        <taxon>Vibrio</taxon>
    </lineage>
</organism>
<dbReference type="Proteomes" id="UP001155586">
    <property type="component" value="Unassembled WGS sequence"/>
</dbReference>
<sequence length="243" mass="27937">MQTDSFFQQLFDYSRQVTPYLEGEVTSCPQDKTGFGLVHIDNDCSDDIQGLYLRLKQENPEAGAAYWLTRTWDLLCWQPMYLAFVSIYACHGLPPLKRIGQGVHANFVAGFSFENHQHTHASQEELIDMAGRDLQELYSFYRQSIDSWTRIRPGFTHHLIADGILGCLIKLQNFVPELTNDYLLAQAQLWFKAFQLPEKLLASLRVDDETGHLKLVRTSCCLVYKCEGRKLCADCPRHPDNKK</sequence>
<dbReference type="NCBIfam" id="TIGR03950">
    <property type="entry name" value="sidero_Fe_reduc"/>
    <property type="match status" value="1"/>
</dbReference>
<accession>A0A9X3HT06</accession>
<dbReference type="GO" id="GO:0051537">
    <property type="term" value="F:2 iron, 2 sulfur cluster binding"/>
    <property type="evidence" value="ECO:0007669"/>
    <property type="project" value="InterPro"/>
</dbReference>
<protein>
    <submittedName>
        <fullName evidence="2">Siderophore ferric iron reductase</fullName>
    </submittedName>
</protein>
<dbReference type="AlphaFoldDB" id="A0A9X3HT06"/>
<dbReference type="Pfam" id="PF11575">
    <property type="entry name" value="FhuF_C"/>
    <property type="match status" value="1"/>
</dbReference>
<dbReference type="InterPro" id="IPR023998">
    <property type="entry name" value="FCR-like"/>
</dbReference>
<comment type="caution">
    <text evidence="2">The sequence shown here is derived from an EMBL/GenBank/DDBJ whole genome shotgun (WGS) entry which is preliminary data.</text>
</comment>